<sequence>MFYNVGMRHGAHHSNDYHRYWNEKQDQIWRATTQGPYFENKIPTEDDKVLPASAVIGAATAFGLASLLPLKVPASKPLMYCGKTELMQALIRIENDAIYECKNEKFVQLFPQNPKNSTNLENSIFKEYKNIEENEENSTNNSVIYFEEKSMLCEEEKYEGIFCKNGILLSSDEIFCNSTVIFQPTNSNKTIDILNCYKGEFPENQSSFIPTISTEAPINTEKSLSVIESLWIPVALEILPETTTEATTTTTTPESPFDWIKTIRTPELCYNQFYLTC</sequence>
<proteinExistence type="predicted"/>
<reference evidence="1" key="1">
    <citation type="submission" date="2021-03" db="EMBL/GenBank/DDBJ databases">
        <title>Chromosome level genome of the anhydrobiotic midge Polypedilum vanderplanki.</title>
        <authorList>
            <person name="Yoshida Y."/>
            <person name="Kikawada T."/>
            <person name="Gusev O."/>
        </authorList>
    </citation>
    <scope>NUCLEOTIDE SEQUENCE</scope>
    <source>
        <strain evidence="1">NIAS01</strain>
        <tissue evidence="1">Whole body or cell culture</tissue>
    </source>
</reference>
<keyword evidence="2" id="KW-1185">Reference proteome</keyword>
<dbReference type="OrthoDB" id="7799670at2759"/>
<protein>
    <submittedName>
        <fullName evidence="1">Uncharacterized protein</fullName>
    </submittedName>
</protein>
<dbReference type="AlphaFoldDB" id="A0A9J6CQY1"/>
<organism evidence="1 2">
    <name type="scientific">Polypedilum vanderplanki</name>
    <name type="common">Sleeping chironomid midge</name>
    <dbReference type="NCBI Taxonomy" id="319348"/>
    <lineage>
        <taxon>Eukaryota</taxon>
        <taxon>Metazoa</taxon>
        <taxon>Ecdysozoa</taxon>
        <taxon>Arthropoda</taxon>
        <taxon>Hexapoda</taxon>
        <taxon>Insecta</taxon>
        <taxon>Pterygota</taxon>
        <taxon>Neoptera</taxon>
        <taxon>Endopterygota</taxon>
        <taxon>Diptera</taxon>
        <taxon>Nematocera</taxon>
        <taxon>Chironomoidea</taxon>
        <taxon>Chironomidae</taxon>
        <taxon>Chironominae</taxon>
        <taxon>Polypedilum</taxon>
        <taxon>Polypedilum</taxon>
    </lineage>
</organism>
<dbReference type="Proteomes" id="UP001107558">
    <property type="component" value="Chromosome 1"/>
</dbReference>
<evidence type="ECO:0000313" key="1">
    <source>
        <dbReference type="EMBL" id="KAG5684360.1"/>
    </source>
</evidence>
<evidence type="ECO:0000313" key="2">
    <source>
        <dbReference type="Proteomes" id="UP001107558"/>
    </source>
</evidence>
<gene>
    <name evidence="1" type="ORF">PVAND_013595</name>
</gene>
<comment type="caution">
    <text evidence="1">The sequence shown here is derived from an EMBL/GenBank/DDBJ whole genome shotgun (WGS) entry which is preliminary data.</text>
</comment>
<accession>A0A9J6CQY1</accession>
<name>A0A9J6CQY1_POLVA</name>
<dbReference type="EMBL" id="JADBJN010000001">
    <property type="protein sequence ID" value="KAG5684360.1"/>
    <property type="molecule type" value="Genomic_DNA"/>
</dbReference>